<dbReference type="InterPro" id="IPR004995">
    <property type="entry name" value="Spore_Ger"/>
</dbReference>
<keyword evidence="3" id="KW-0812">Transmembrane</keyword>
<organism evidence="4 5">
    <name type="scientific">Brevibacillus fluminis</name>
    <dbReference type="NCBI Taxonomy" id="511487"/>
    <lineage>
        <taxon>Bacteria</taxon>
        <taxon>Bacillati</taxon>
        <taxon>Bacillota</taxon>
        <taxon>Bacilli</taxon>
        <taxon>Bacillales</taxon>
        <taxon>Paenibacillaceae</taxon>
        <taxon>Brevibacillus</taxon>
    </lineage>
</organism>
<feature type="non-terminal residue" evidence="4">
    <location>
        <position position="101"/>
    </location>
</feature>
<evidence type="ECO:0000256" key="2">
    <source>
        <dbReference type="ARBA" id="ARBA00023136"/>
    </source>
</evidence>
<comment type="caution">
    <text evidence="4">The sequence shown here is derived from an EMBL/GenBank/DDBJ whole genome shotgun (WGS) entry which is preliminary data.</text>
</comment>
<proteinExistence type="inferred from homology"/>
<evidence type="ECO:0000256" key="1">
    <source>
        <dbReference type="ARBA" id="ARBA00005278"/>
    </source>
</evidence>
<dbReference type="PANTHER" id="PTHR22550">
    <property type="entry name" value="SPORE GERMINATION PROTEIN"/>
    <property type="match status" value="1"/>
</dbReference>
<feature type="transmembrane region" description="Helical" evidence="3">
    <location>
        <begin position="20"/>
        <end position="42"/>
    </location>
</feature>
<name>A0A3M8CPK6_9BACL</name>
<dbReference type="InterPro" id="IPR050768">
    <property type="entry name" value="UPF0353/GerABKA_families"/>
</dbReference>
<dbReference type="Proteomes" id="UP000271031">
    <property type="component" value="Unassembled WGS sequence"/>
</dbReference>
<keyword evidence="2 3" id="KW-0472">Membrane</keyword>
<sequence>LFNSPEDFYTRWSTATMLRLIRFSGLFISVLLTSSYVSVLTYHPEMLPPQLLLVLTESRSKVPFPPVIEVMFIEIIIEILREAGARMPSKIGQTIGIVGGI</sequence>
<accession>A0A3M8CPK6</accession>
<comment type="similarity">
    <text evidence="1">Belongs to the GerABKA family.</text>
</comment>
<dbReference type="EMBL" id="RHHQ01000047">
    <property type="protein sequence ID" value="RNB77702.1"/>
    <property type="molecule type" value="Genomic_DNA"/>
</dbReference>
<dbReference type="GO" id="GO:0016020">
    <property type="term" value="C:membrane"/>
    <property type="evidence" value="ECO:0007669"/>
    <property type="project" value="InterPro"/>
</dbReference>
<feature type="non-terminal residue" evidence="4">
    <location>
        <position position="1"/>
    </location>
</feature>
<evidence type="ECO:0000256" key="3">
    <source>
        <dbReference type="SAM" id="Phobius"/>
    </source>
</evidence>
<evidence type="ECO:0000313" key="5">
    <source>
        <dbReference type="Proteomes" id="UP000271031"/>
    </source>
</evidence>
<dbReference type="OrthoDB" id="9772630at2"/>
<dbReference type="AlphaFoldDB" id="A0A3M8CPK6"/>
<evidence type="ECO:0000313" key="4">
    <source>
        <dbReference type="EMBL" id="RNB77702.1"/>
    </source>
</evidence>
<reference evidence="4 5" key="1">
    <citation type="submission" date="2018-10" db="EMBL/GenBank/DDBJ databases">
        <title>Phylogenomics of Brevibacillus.</title>
        <authorList>
            <person name="Dunlap C."/>
        </authorList>
    </citation>
    <scope>NUCLEOTIDE SEQUENCE [LARGE SCALE GENOMIC DNA]</scope>
    <source>
        <strain evidence="4 5">JCM 15716</strain>
    </source>
</reference>
<dbReference type="RefSeq" id="WP_148040441.1">
    <property type="nucleotide sequence ID" value="NZ_RHHQ01000047.1"/>
</dbReference>
<keyword evidence="3" id="KW-1133">Transmembrane helix</keyword>
<gene>
    <name evidence="4" type="ORF">EDM56_30795</name>
</gene>
<dbReference type="GO" id="GO:0009847">
    <property type="term" value="P:spore germination"/>
    <property type="evidence" value="ECO:0007669"/>
    <property type="project" value="InterPro"/>
</dbReference>
<dbReference type="Pfam" id="PF03323">
    <property type="entry name" value="GerA"/>
    <property type="match status" value="1"/>
</dbReference>
<keyword evidence="5" id="KW-1185">Reference proteome</keyword>
<protein>
    <submittedName>
        <fullName evidence="4">Spore germination protein</fullName>
    </submittedName>
</protein>
<dbReference type="PANTHER" id="PTHR22550:SF5">
    <property type="entry name" value="LEUCINE ZIPPER PROTEIN 4"/>
    <property type="match status" value="1"/>
</dbReference>